<organism evidence="2 3">
    <name type="scientific">Hwanghaeella grinnelliae</name>
    <dbReference type="NCBI Taxonomy" id="2500179"/>
    <lineage>
        <taxon>Bacteria</taxon>
        <taxon>Pseudomonadati</taxon>
        <taxon>Pseudomonadota</taxon>
        <taxon>Alphaproteobacteria</taxon>
        <taxon>Rhodospirillales</taxon>
        <taxon>Rhodospirillaceae</taxon>
        <taxon>Hwanghaeella</taxon>
    </lineage>
</organism>
<dbReference type="CDD" id="cd04301">
    <property type="entry name" value="NAT_SF"/>
    <property type="match status" value="1"/>
</dbReference>
<dbReference type="PROSITE" id="PS51186">
    <property type="entry name" value="GNAT"/>
    <property type="match status" value="1"/>
</dbReference>
<dbReference type="GO" id="GO:0016747">
    <property type="term" value="F:acyltransferase activity, transferring groups other than amino-acyl groups"/>
    <property type="evidence" value="ECO:0007669"/>
    <property type="project" value="InterPro"/>
</dbReference>
<dbReference type="Pfam" id="PF00583">
    <property type="entry name" value="Acetyltransf_1"/>
    <property type="match status" value="1"/>
</dbReference>
<dbReference type="SUPFAM" id="SSF55729">
    <property type="entry name" value="Acyl-CoA N-acyltransferases (Nat)"/>
    <property type="match status" value="1"/>
</dbReference>
<dbReference type="Proteomes" id="UP000287447">
    <property type="component" value="Unassembled WGS sequence"/>
</dbReference>
<dbReference type="Gene3D" id="3.40.630.30">
    <property type="match status" value="1"/>
</dbReference>
<accession>A0A3S2Z8Q1</accession>
<evidence type="ECO:0000259" key="1">
    <source>
        <dbReference type="PROSITE" id="PS51186"/>
    </source>
</evidence>
<evidence type="ECO:0000313" key="2">
    <source>
        <dbReference type="EMBL" id="RVU37936.1"/>
    </source>
</evidence>
<keyword evidence="3" id="KW-1185">Reference proteome</keyword>
<evidence type="ECO:0000313" key="3">
    <source>
        <dbReference type="Proteomes" id="UP000287447"/>
    </source>
</evidence>
<comment type="caution">
    <text evidence="2">The sequence shown here is derived from an EMBL/GenBank/DDBJ whole genome shotgun (WGS) entry which is preliminary data.</text>
</comment>
<proteinExistence type="predicted"/>
<dbReference type="EMBL" id="SADE01000001">
    <property type="protein sequence ID" value="RVU37936.1"/>
    <property type="molecule type" value="Genomic_DNA"/>
</dbReference>
<dbReference type="RefSeq" id="WP_127763309.1">
    <property type="nucleotide sequence ID" value="NZ_SADE01000001.1"/>
</dbReference>
<dbReference type="InterPro" id="IPR016181">
    <property type="entry name" value="Acyl_CoA_acyltransferase"/>
</dbReference>
<feature type="domain" description="N-acetyltransferase" evidence="1">
    <location>
        <begin position="5"/>
        <end position="165"/>
    </location>
</feature>
<gene>
    <name evidence="2" type="ORF">EOI86_01120</name>
</gene>
<protein>
    <submittedName>
        <fullName evidence="2">GNAT family N-acetyltransferase</fullName>
    </submittedName>
</protein>
<dbReference type="InterPro" id="IPR016890">
    <property type="entry name" value="UCP028520"/>
</dbReference>
<sequence length="165" mass="17811">MTDGISLRDISKEDAAAITALNNAAVPNVNALEEDALYTLAMSADYARVAVGEDGIAGMMLAFGPGVSYGSPNYQWFDARYRDFFYVDRIVVAETARGQGIGKRLYEDVVAFSAGRAECLACEVNERPPNPGSMRFHKTLGFNVVGSQETEGGAKSVAMMVWQLP</sequence>
<dbReference type="AlphaFoldDB" id="A0A3S2Z8Q1"/>
<dbReference type="PIRSF" id="PIRSF028520">
    <property type="entry name" value="UCP028520"/>
    <property type="match status" value="1"/>
</dbReference>
<keyword evidence="2" id="KW-0808">Transferase</keyword>
<dbReference type="InterPro" id="IPR000182">
    <property type="entry name" value="GNAT_dom"/>
</dbReference>
<name>A0A3S2Z8Q1_9PROT</name>
<dbReference type="OrthoDB" id="6182349at2"/>
<reference evidence="3" key="1">
    <citation type="submission" date="2019-01" db="EMBL/GenBank/DDBJ databases">
        <title>Gri0909 isolated from a small marine red alga.</title>
        <authorList>
            <person name="Kim J."/>
            <person name="Jeong S.E."/>
            <person name="Jeon C.O."/>
        </authorList>
    </citation>
    <scope>NUCLEOTIDE SEQUENCE [LARGE SCALE GENOMIC DNA]</scope>
    <source>
        <strain evidence="3">Gri0909</strain>
    </source>
</reference>